<keyword evidence="3" id="KW-1185">Reference proteome</keyword>
<dbReference type="CDD" id="cd00093">
    <property type="entry name" value="HTH_XRE"/>
    <property type="match status" value="1"/>
</dbReference>
<proteinExistence type="predicted"/>
<dbReference type="SUPFAM" id="SSF47413">
    <property type="entry name" value="lambda repressor-like DNA-binding domains"/>
    <property type="match status" value="1"/>
</dbReference>
<dbReference type="STRING" id="642492.Clole_0929"/>
<dbReference type="GO" id="GO:0003677">
    <property type="term" value="F:DNA binding"/>
    <property type="evidence" value="ECO:0007669"/>
    <property type="project" value="InterPro"/>
</dbReference>
<dbReference type="RefSeq" id="WP_013655962.1">
    <property type="nucleotide sequence ID" value="NC_015275.1"/>
</dbReference>
<evidence type="ECO:0000259" key="1">
    <source>
        <dbReference type="Pfam" id="PF01381"/>
    </source>
</evidence>
<dbReference type="EMBL" id="CP002582">
    <property type="protein sequence ID" value="ADZ82661.1"/>
    <property type="molecule type" value="Genomic_DNA"/>
</dbReference>
<dbReference type="Proteomes" id="UP000008467">
    <property type="component" value="Chromosome"/>
</dbReference>
<dbReference type="InterPro" id="IPR010982">
    <property type="entry name" value="Lambda_DNA-bd_dom_sf"/>
</dbReference>
<dbReference type="eggNOG" id="ENOG503332T">
    <property type="taxonomic scope" value="Bacteria"/>
</dbReference>
<accession>F2JQR6</accession>
<dbReference type="AlphaFoldDB" id="F2JQR6"/>
<sequence length="68" mass="7491">MASPKTKQYTLFGKEVAKALIDKDMDNADLAKEMGISSPYLTDILKGVRPAKKRKEQIAKILGLSIVI</sequence>
<reference evidence="2 3" key="1">
    <citation type="journal article" date="2011" name="J. Bacteriol.">
        <title>Complete genome sequence of the cellulose-degrading bacterium Cellulosilyticum lentocellum.</title>
        <authorList>
            <consortium name="US DOE Joint Genome Institute"/>
            <person name="Miller D.A."/>
            <person name="Suen G."/>
            <person name="Bruce D."/>
            <person name="Copeland A."/>
            <person name="Cheng J.F."/>
            <person name="Detter C."/>
            <person name="Goodwin L.A."/>
            <person name="Han C.S."/>
            <person name="Hauser L.J."/>
            <person name="Land M.L."/>
            <person name="Lapidus A."/>
            <person name="Lucas S."/>
            <person name="Meincke L."/>
            <person name="Pitluck S."/>
            <person name="Tapia R."/>
            <person name="Teshima H."/>
            <person name="Woyke T."/>
            <person name="Fox B.G."/>
            <person name="Angert E.R."/>
            <person name="Currie C.R."/>
        </authorList>
    </citation>
    <scope>NUCLEOTIDE SEQUENCE [LARGE SCALE GENOMIC DNA]</scope>
    <source>
        <strain evidence="3">ATCC 49066 / DSM 5427 / NCIMB 11756 / RHM5</strain>
    </source>
</reference>
<dbReference type="HOGENOM" id="CLU_192101_1_0_9"/>
<gene>
    <name evidence="2" type="ordered locus">Clole_0929</name>
</gene>
<evidence type="ECO:0000313" key="2">
    <source>
        <dbReference type="EMBL" id="ADZ82661.1"/>
    </source>
</evidence>
<name>F2JQR6_CELLD</name>
<dbReference type="Gene3D" id="1.10.260.40">
    <property type="entry name" value="lambda repressor-like DNA-binding domains"/>
    <property type="match status" value="1"/>
</dbReference>
<evidence type="ECO:0000313" key="3">
    <source>
        <dbReference type="Proteomes" id="UP000008467"/>
    </source>
</evidence>
<dbReference type="InterPro" id="IPR001387">
    <property type="entry name" value="Cro/C1-type_HTH"/>
</dbReference>
<dbReference type="KEGG" id="cle:Clole_0929"/>
<dbReference type="Pfam" id="PF01381">
    <property type="entry name" value="HTH_3"/>
    <property type="match status" value="1"/>
</dbReference>
<protein>
    <submittedName>
        <fullName evidence="2">Helix-turn-helix domain protein</fullName>
    </submittedName>
</protein>
<feature type="domain" description="HTH cro/C1-type" evidence="1">
    <location>
        <begin position="18"/>
        <end position="66"/>
    </location>
</feature>
<organism evidence="2 3">
    <name type="scientific">Cellulosilyticum lentocellum (strain ATCC 49066 / DSM 5427 / NCIMB 11756 / RHM5)</name>
    <name type="common">Clostridium lentocellum</name>
    <dbReference type="NCBI Taxonomy" id="642492"/>
    <lineage>
        <taxon>Bacteria</taxon>
        <taxon>Bacillati</taxon>
        <taxon>Bacillota</taxon>
        <taxon>Clostridia</taxon>
        <taxon>Lachnospirales</taxon>
        <taxon>Cellulosilyticaceae</taxon>
        <taxon>Cellulosilyticum</taxon>
    </lineage>
</organism>